<dbReference type="AlphaFoldDB" id="M4C1E7"/>
<reference evidence="2" key="1">
    <citation type="journal article" date="2010" name="Science">
        <title>Signatures of adaptation to obligate biotrophy in the Hyaloperonospora arabidopsidis genome.</title>
        <authorList>
            <person name="Baxter L."/>
            <person name="Tripathy S."/>
            <person name="Ishaque N."/>
            <person name="Boot N."/>
            <person name="Cabral A."/>
            <person name="Kemen E."/>
            <person name="Thines M."/>
            <person name="Ah-Fong A."/>
            <person name="Anderson R."/>
            <person name="Badejoko W."/>
            <person name="Bittner-Eddy P."/>
            <person name="Boore J.L."/>
            <person name="Chibucos M.C."/>
            <person name="Coates M."/>
            <person name="Dehal P."/>
            <person name="Delehaunty K."/>
            <person name="Dong S."/>
            <person name="Downton P."/>
            <person name="Dumas B."/>
            <person name="Fabro G."/>
            <person name="Fronick C."/>
            <person name="Fuerstenberg S.I."/>
            <person name="Fulton L."/>
            <person name="Gaulin E."/>
            <person name="Govers F."/>
            <person name="Hughes L."/>
            <person name="Humphray S."/>
            <person name="Jiang R.H."/>
            <person name="Judelson H."/>
            <person name="Kamoun S."/>
            <person name="Kyung K."/>
            <person name="Meijer H."/>
            <person name="Minx P."/>
            <person name="Morris P."/>
            <person name="Nelson J."/>
            <person name="Phuntumart V."/>
            <person name="Qutob D."/>
            <person name="Rehmany A."/>
            <person name="Rougon-Cardoso A."/>
            <person name="Ryden P."/>
            <person name="Torto-Alalibo T."/>
            <person name="Studholme D."/>
            <person name="Wang Y."/>
            <person name="Win J."/>
            <person name="Wood J."/>
            <person name="Clifton S.W."/>
            <person name="Rogers J."/>
            <person name="Van den Ackerveken G."/>
            <person name="Jones J.D."/>
            <person name="McDowell J.M."/>
            <person name="Beynon J."/>
            <person name="Tyler B.M."/>
        </authorList>
    </citation>
    <scope>NUCLEOTIDE SEQUENCE [LARGE SCALE GENOMIC DNA]</scope>
    <source>
        <strain evidence="2">Emoy2</strain>
    </source>
</reference>
<proteinExistence type="predicted"/>
<accession>M4C1E7</accession>
<evidence type="ECO:0000313" key="1">
    <source>
        <dbReference type="EnsemblProtists" id="HpaP812885"/>
    </source>
</evidence>
<dbReference type="HOGENOM" id="CLU_2594906_0_0_1"/>
<dbReference type="VEuPathDB" id="FungiDB:HpaG812885"/>
<reference evidence="1" key="2">
    <citation type="submission" date="2015-06" db="UniProtKB">
        <authorList>
            <consortium name="EnsemblProtists"/>
        </authorList>
    </citation>
    <scope>IDENTIFICATION</scope>
    <source>
        <strain evidence="1">Emoy2</strain>
    </source>
</reference>
<organism evidence="1 2">
    <name type="scientific">Hyaloperonospora arabidopsidis (strain Emoy2)</name>
    <name type="common">Downy mildew agent</name>
    <name type="synonym">Peronospora arabidopsidis</name>
    <dbReference type="NCBI Taxonomy" id="559515"/>
    <lineage>
        <taxon>Eukaryota</taxon>
        <taxon>Sar</taxon>
        <taxon>Stramenopiles</taxon>
        <taxon>Oomycota</taxon>
        <taxon>Peronosporomycetes</taxon>
        <taxon>Peronosporales</taxon>
        <taxon>Peronosporaceae</taxon>
        <taxon>Hyaloperonospora</taxon>
    </lineage>
</organism>
<dbReference type="EMBL" id="JH598092">
    <property type="status" value="NOT_ANNOTATED_CDS"/>
    <property type="molecule type" value="Genomic_DNA"/>
</dbReference>
<sequence>MPLCMELFSMCQSGVNELNQKLQLTALDAYKAVSIVSAYKPLATRPGEFQKSRSWLKTKTGATRVGRVAIFCNESRLYHK</sequence>
<evidence type="ECO:0000313" key="2">
    <source>
        <dbReference type="Proteomes" id="UP000011713"/>
    </source>
</evidence>
<keyword evidence="2" id="KW-1185">Reference proteome</keyword>
<dbReference type="EnsemblProtists" id="HpaT812885">
    <property type="protein sequence ID" value="HpaP812885"/>
    <property type="gene ID" value="HpaG812885"/>
</dbReference>
<dbReference type="InParanoid" id="M4C1E7"/>
<dbReference type="Proteomes" id="UP000011713">
    <property type="component" value="Unassembled WGS sequence"/>
</dbReference>
<name>M4C1E7_HYAAE</name>
<protein>
    <submittedName>
        <fullName evidence="1">Uncharacterized protein</fullName>
    </submittedName>
</protein>